<dbReference type="OrthoDB" id="2143914at2759"/>
<dbReference type="AlphaFoldDB" id="A0A6A4KUS3"/>
<evidence type="ECO:0000313" key="4">
    <source>
        <dbReference type="EMBL" id="KAE9447041.1"/>
    </source>
</evidence>
<dbReference type="InterPro" id="IPR017930">
    <property type="entry name" value="Myb_dom"/>
</dbReference>
<gene>
    <name evidence="4" type="ORF">C3L33_21058</name>
</gene>
<keyword evidence="5" id="KW-1185">Reference proteome</keyword>
<dbReference type="Proteomes" id="UP000428333">
    <property type="component" value="Linkage Group LG13"/>
</dbReference>
<comment type="subcellular location">
    <subcellularLocation>
        <location evidence="1">Nucleus</location>
    </subcellularLocation>
</comment>
<keyword evidence="2" id="KW-0539">Nucleus</keyword>
<organism evidence="4 5">
    <name type="scientific">Rhododendron williamsianum</name>
    <dbReference type="NCBI Taxonomy" id="262921"/>
    <lineage>
        <taxon>Eukaryota</taxon>
        <taxon>Viridiplantae</taxon>
        <taxon>Streptophyta</taxon>
        <taxon>Embryophyta</taxon>
        <taxon>Tracheophyta</taxon>
        <taxon>Spermatophyta</taxon>
        <taxon>Magnoliopsida</taxon>
        <taxon>eudicotyledons</taxon>
        <taxon>Gunneridae</taxon>
        <taxon>Pentapetalae</taxon>
        <taxon>asterids</taxon>
        <taxon>Ericales</taxon>
        <taxon>Ericaceae</taxon>
        <taxon>Ericoideae</taxon>
        <taxon>Rhodoreae</taxon>
        <taxon>Rhododendron</taxon>
    </lineage>
</organism>
<evidence type="ECO:0000256" key="1">
    <source>
        <dbReference type="ARBA" id="ARBA00004123"/>
    </source>
</evidence>
<dbReference type="PROSITE" id="PS51294">
    <property type="entry name" value="HTH_MYB"/>
    <property type="match status" value="1"/>
</dbReference>
<feature type="domain" description="HTH myb-type" evidence="3">
    <location>
        <begin position="72"/>
        <end position="106"/>
    </location>
</feature>
<dbReference type="EMBL" id="QEFC01003709">
    <property type="protein sequence ID" value="KAE9447041.1"/>
    <property type="molecule type" value="Genomic_DNA"/>
</dbReference>
<evidence type="ECO:0000259" key="3">
    <source>
        <dbReference type="PROSITE" id="PS51294"/>
    </source>
</evidence>
<evidence type="ECO:0000256" key="2">
    <source>
        <dbReference type="ARBA" id="ARBA00023242"/>
    </source>
</evidence>
<feature type="non-terminal residue" evidence="4">
    <location>
        <position position="1"/>
    </location>
</feature>
<dbReference type="InterPro" id="IPR009057">
    <property type="entry name" value="Homeodomain-like_sf"/>
</dbReference>
<reference evidence="4 5" key="1">
    <citation type="journal article" date="2019" name="Genome Biol. Evol.">
        <title>The Rhododendron genome and chromosomal organization provide insight into shared whole-genome duplications across the heath family (Ericaceae).</title>
        <authorList>
            <person name="Soza V.L."/>
            <person name="Lindsley D."/>
            <person name="Waalkes A."/>
            <person name="Ramage E."/>
            <person name="Patwardhan R.P."/>
            <person name="Burton J.N."/>
            <person name="Adey A."/>
            <person name="Kumar A."/>
            <person name="Qiu R."/>
            <person name="Shendure J."/>
            <person name="Hall B."/>
        </authorList>
    </citation>
    <scope>NUCLEOTIDE SEQUENCE [LARGE SCALE GENOMIC DNA]</scope>
    <source>
        <strain evidence="4">RSF 1966-606</strain>
    </source>
</reference>
<proteinExistence type="predicted"/>
<dbReference type="InterPro" id="IPR001005">
    <property type="entry name" value="SANT/Myb"/>
</dbReference>
<accession>A0A6A4KUS3</accession>
<sequence length="153" mass="16945">MVRFNKPQFGDDGVGGDEKVGWNKNKISLTWKDLRVTVPEKIRGGFSNEWTVDGGGGRVDPVHGKGGGALIHSQFGNKWATIARFHNGRSNNMIKNHWNSVLKLKHSMAAIDGVKERNGRRGRSLQNLQIWKWDVGGGGCCLMILLKFMGFVG</sequence>
<name>A0A6A4KUS3_9ERIC</name>
<dbReference type="GO" id="GO:0005634">
    <property type="term" value="C:nucleus"/>
    <property type="evidence" value="ECO:0007669"/>
    <property type="project" value="UniProtKB-SubCell"/>
</dbReference>
<dbReference type="Pfam" id="PF00249">
    <property type="entry name" value="Myb_DNA-binding"/>
    <property type="match status" value="1"/>
</dbReference>
<dbReference type="Gene3D" id="1.10.10.60">
    <property type="entry name" value="Homeodomain-like"/>
    <property type="match status" value="1"/>
</dbReference>
<evidence type="ECO:0000313" key="5">
    <source>
        <dbReference type="Proteomes" id="UP000428333"/>
    </source>
</evidence>
<dbReference type="SUPFAM" id="SSF46689">
    <property type="entry name" value="Homeodomain-like"/>
    <property type="match status" value="1"/>
</dbReference>
<comment type="caution">
    <text evidence="4">The sequence shown here is derived from an EMBL/GenBank/DDBJ whole genome shotgun (WGS) entry which is preliminary data.</text>
</comment>
<dbReference type="CDD" id="cd00167">
    <property type="entry name" value="SANT"/>
    <property type="match status" value="1"/>
</dbReference>
<protein>
    <recommendedName>
        <fullName evidence="3">HTH myb-type domain-containing protein</fullName>
    </recommendedName>
</protein>